<dbReference type="InterPro" id="IPR006140">
    <property type="entry name" value="D-isomer_DH_NAD-bd"/>
</dbReference>
<comment type="similarity">
    <text evidence="1 4">Belongs to the D-isomer specific 2-hydroxyacid dehydrogenase family.</text>
</comment>
<name>A0ABV8LTX3_9ACTN</name>
<evidence type="ECO:0000313" key="7">
    <source>
        <dbReference type="EMBL" id="MFC4133655.1"/>
    </source>
</evidence>
<feature type="domain" description="D-isomer specific 2-hydroxyacid dehydrogenase catalytic" evidence="5">
    <location>
        <begin position="50"/>
        <end position="323"/>
    </location>
</feature>
<evidence type="ECO:0000313" key="8">
    <source>
        <dbReference type="Proteomes" id="UP001595816"/>
    </source>
</evidence>
<keyword evidence="3" id="KW-0520">NAD</keyword>
<comment type="caution">
    <text evidence="7">The sequence shown here is derived from an EMBL/GenBank/DDBJ whole genome shotgun (WGS) entry which is preliminary data.</text>
</comment>
<dbReference type="PROSITE" id="PS00670">
    <property type="entry name" value="D_2_HYDROXYACID_DH_2"/>
    <property type="match status" value="1"/>
</dbReference>
<evidence type="ECO:0000256" key="3">
    <source>
        <dbReference type="ARBA" id="ARBA00023027"/>
    </source>
</evidence>
<dbReference type="InterPro" id="IPR006139">
    <property type="entry name" value="D-isomer_2_OHA_DH_cat_dom"/>
</dbReference>
<feature type="domain" description="D-isomer specific 2-hydroxyacid dehydrogenase NAD-binding" evidence="6">
    <location>
        <begin position="122"/>
        <end position="293"/>
    </location>
</feature>
<dbReference type="InterPro" id="IPR029753">
    <property type="entry name" value="D-isomer_DH_CS"/>
</dbReference>
<evidence type="ECO:0000259" key="5">
    <source>
        <dbReference type="Pfam" id="PF00389"/>
    </source>
</evidence>
<dbReference type="Pfam" id="PF02826">
    <property type="entry name" value="2-Hacid_dh_C"/>
    <property type="match status" value="1"/>
</dbReference>
<proteinExistence type="inferred from homology"/>
<gene>
    <name evidence="7" type="ORF">ACFOZ4_23850</name>
</gene>
<reference evidence="8" key="1">
    <citation type="journal article" date="2019" name="Int. J. Syst. Evol. Microbiol.">
        <title>The Global Catalogue of Microorganisms (GCM) 10K type strain sequencing project: providing services to taxonomists for standard genome sequencing and annotation.</title>
        <authorList>
            <consortium name="The Broad Institute Genomics Platform"/>
            <consortium name="The Broad Institute Genome Sequencing Center for Infectious Disease"/>
            <person name="Wu L."/>
            <person name="Ma J."/>
        </authorList>
    </citation>
    <scope>NUCLEOTIDE SEQUENCE [LARGE SCALE GENOMIC DNA]</scope>
    <source>
        <strain evidence="8">CGMCC 4.7289</strain>
    </source>
</reference>
<evidence type="ECO:0000256" key="2">
    <source>
        <dbReference type="ARBA" id="ARBA00023002"/>
    </source>
</evidence>
<dbReference type="Pfam" id="PF00389">
    <property type="entry name" value="2-Hacid_dh"/>
    <property type="match status" value="1"/>
</dbReference>
<protein>
    <submittedName>
        <fullName evidence="7">Hydroxyacid dehydrogenase</fullName>
    </submittedName>
</protein>
<dbReference type="InterPro" id="IPR036291">
    <property type="entry name" value="NAD(P)-bd_dom_sf"/>
</dbReference>
<sequence length="333" mass="35590">MTLPRPVGAFSTRPDVLPAAFTPDLIARLDERLALVPGAAGPAVLGPHDERLAEVTVLITSWEAFRLDASALDRMPRLRAVIHAAGSVRHHVTEEVWQRGILVSSAADANADPVADFTAAAIALGLKRVIPMARRYADTGQVPAFGERVGADGRTVGVVGASRIGRRVIRRLVAAGHTVLVSDPFLDKADAVELGAQLTDLDDMCRRSDVLTIHAPALPETRHLINADRLKLLRDGALLVNTARGALVDTDALVDECRTGRLDAVLDVTDPEPLPVGHPLFELPNVLITPHLGGVQGSEVRRFGAYATAEVERFTSGQPLLGEVRLADLPRLA</sequence>
<organism evidence="7 8">
    <name type="scientific">Hamadaea flava</name>
    <dbReference type="NCBI Taxonomy" id="1742688"/>
    <lineage>
        <taxon>Bacteria</taxon>
        <taxon>Bacillati</taxon>
        <taxon>Actinomycetota</taxon>
        <taxon>Actinomycetes</taxon>
        <taxon>Micromonosporales</taxon>
        <taxon>Micromonosporaceae</taxon>
        <taxon>Hamadaea</taxon>
    </lineage>
</organism>
<evidence type="ECO:0000256" key="4">
    <source>
        <dbReference type="RuleBase" id="RU003719"/>
    </source>
</evidence>
<dbReference type="EMBL" id="JBHSAY010000013">
    <property type="protein sequence ID" value="MFC4133655.1"/>
    <property type="molecule type" value="Genomic_DNA"/>
</dbReference>
<dbReference type="Gene3D" id="3.40.50.720">
    <property type="entry name" value="NAD(P)-binding Rossmann-like Domain"/>
    <property type="match status" value="2"/>
</dbReference>
<dbReference type="InterPro" id="IPR050223">
    <property type="entry name" value="D-isomer_2-hydroxyacid_DH"/>
</dbReference>
<dbReference type="RefSeq" id="WP_253750667.1">
    <property type="nucleotide sequence ID" value="NZ_JAMZDZ010000001.1"/>
</dbReference>
<accession>A0ABV8LTX3</accession>
<keyword evidence="2 4" id="KW-0560">Oxidoreductase</keyword>
<evidence type="ECO:0000259" key="6">
    <source>
        <dbReference type="Pfam" id="PF02826"/>
    </source>
</evidence>
<dbReference type="PANTHER" id="PTHR10996:SF178">
    <property type="entry name" value="2-HYDROXYACID DEHYDROGENASE YGL185C-RELATED"/>
    <property type="match status" value="1"/>
</dbReference>
<dbReference type="PANTHER" id="PTHR10996">
    <property type="entry name" value="2-HYDROXYACID DEHYDROGENASE-RELATED"/>
    <property type="match status" value="1"/>
</dbReference>
<dbReference type="PROSITE" id="PS00671">
    <property type="entry name" value="D_2_HYDROXYACID_DH_3"/>
    <property type="match status" value="1"/>
</dbReference>
<keyword evidence="8" id="KW-1185">Reference proteome</keyword>
<dbReference type="Proteomes" id="UP001595816">
    <property type="component" value="Unassembled WGS sequence"/>
</dbReference>
<dbReference type="CDD" id="cd12167">
    <property type="entry name" value="2-Hacid_dh_8"/>
    <property type="match status" value="1"/>
</dbReference>
<dbReference type="SUPFAM" id="SSF52283">
    <property type="entry name" value="Formate/glycerate dehydrogenase catalytic domain-like"/>
    <property type="match status" value="1"/>
</dbReference>
<dbReference type="SUPFAM" id="SSF51735">
    <property type="entry name" value="NAD(P)-binding Rossmann-fold domains"/>
    <property type="match status" value="1"/>
</dbReference>
<evidence type="ECO:0000256" key="1">
    <source>
        <dbReference type="ARBA" id="ARBA00005854"/>
    </source>
</evidence>